<evidence type="ECO:0000313" key="1">
    <source>
        <dbReference type="EMBL" id="KAL1130290.1"/>
    </source>
</evidence>
<organism evidence="1 2">
    <name type="scientific">Ranatra chinensis</name>
    <dbReference type="NCBI Taxonomy" id="642074"/>
    <lineage>
        <taxon>Eukaryota</taxon>
        <taxon>Metazoa</taxon>
        <taxon>Ecdysozoa</taxon>
        <taxon>Arthropoda</taxon>
        <taxon>Hexapoda</taxon>
        <taxon>Insecta</taxon>
        <taxon>Pterygota</taxon>
        <taxon>Neoptera</taxon>
        <taxon>Paraneoptera</taxon>
        <taxon>Hemiptera</taxon>
        <taxon>Heteroptera</taxon>
        <taxon>Panheteroptera</taxon>
        <taxon>Nepomorpha</taxon>
        <taxon>Nepidae</taxon>
        <taxon>Ranatrinae</taxon>
        <taxon>Ranatra</taxon>
    </lineage>
</organism>
<dbReference type="EMBL" id="JBFDAA010000008">
    <property type="protein sequence ID" value="KAL1130290.1"/>
    <property type="molecule type" value="Genomic_DNA"/>
</dbReference>
<evidence type="ECO:0000313" key="2">
    <source>
        <dbReference type="Proteomes" id="UP001558652"/>
    </source>
</evidence>
<dbReference type="AlphaFoldDB" id="A0ABD0YG67"/>
<protein>
    <submittedName>
        <fullName evidence="1">Uncharacterized protein</fullName>
    </submittedName>
</protein>
<sequence length="228" mass="25147">MAQLAVNIITLMPIFDGNPGGLEVWLTAAAQAGAHLEAMNQSLPPAIRTSVYGVLLRRLPPAVRADCGIEITTDPACVTRKLKQKNTGASGVQPRGKEYWWTGMAKRGEEETSWMGLGKRENSFTHFPSVGLPAGVLSDMRQFFDDLRNNVEILDSLPPQQRDALLGRSSQIISGRSGWKGAYSGGFSEQRPSYKIRNFVDSSEPITLRGTNRYDPSLLWTGLGKRRR</sequence>
<comment type="caution">
    <text evidence="1">The sequence shown here is derived from an EMBL/GenBank/DDBJ whole genome shotgun (WGS) entry which is preliminary data.</text>
</comment>
<proteinExistence type="predicted"/>
<keyword evidence="2" id="KW-1185">Reference proteome</keyword>
<accession>A0ABD0YG67</accession>
<dbReference type="Proteomes" id="UP001558652">
    <property type="component" value="Unassembled WGS sequence"/>
</dbReference>
<reference evidence="1 2" key="1">
    <citation type="submission" date="2024-07" db="EMBL/GenBank/DDBJ databases">
        <title>Chromosome-level genome assembly of the water stick insect Ranatra chinensis (Heteroptera: Nepidae).</title>
        <authorList>
            <person name="Liu X."/>
        </authorList>
    </citation>
    <scope>NUCLEOTIDE SEQUENCE [LARGE SCALE GENOMIC DNA]</scope>
    <source>
        <strain evidence="1">Cailab_2021Rc</strain>
        <tissue evidence="1">Muscle</tissue>
    </source>
</reference>
<name>A0ABD0YG67_9HEMI</name>
<gene>
    <name evidence="1" type="ORF">AAG570_013228</name>
</gene>